<accession>A0A549T0G1</accession>
<dbReference type="Proteomes" id="UP000316781">
    <property type="component" value="Unassembled WGS sequence"/>
</dbReference>
<name>A0A549T0G1_METSR</name>
<gene>
    <name evidence="1" type="ORF">FM996_07395</name>
</gene>
<dbReference type="AlphaFoldDB" id="A0A549T0G1"/>
<evidence type="ECO:0000313" key="1">
    <source>
        <dbReference type="EMBL" id="TRL35371.1"/>
    </source>
</evidence>
<protein>
    <submittedName>
        <fullName evidence="1">Uncharacterized protein</fullName>
    </submittedName>
</protein>
<reference evidence="1 2" key="1">
    <citation type="submission" date="2019-07" db="EMBL/GenBank/DDBJ databases">
        <title>Ln-dependent methylotrophs.</title>
        <authorList>
            <person name="Tani A."/>
        </authorList>
    </citation>
    <scope>NUCLEOTIDE SEQUENCE [LARGE SCALE GENOMIC DNA]</scope>
    <source>
        <strain evidence="1 2">SM89A</strain>
    </source>
</reference>
<proteinExistence type="predicted"/>
<comment type="caution">
    <text evidence="1">The sequence shown here is derived from an EMBL/GenBank/DDBJ whole genome shotgun (WGS) entry which is preliminary data.</text>
</comment>
<organism evidence="1 2">
    <name type="scientific">Methylosinus sporium</name>
    <dbReference type="NCBI Taxonomy" id="428"/>
    <lineage>
        <taxon>Bacteria</taxon>
        <taxon>Pseudomonadati</taxon>
        <taxon>Pseudomonadota</taxon>
        <taxon>Alphaproteobacteria</taxon>
        <taxon>Hyphomicrobiales</taxon>
        <taxon>Methylocystaceae</taxon>
        <taxon>Methylosinus</taxon>
    </lineage>
</organism>
<sequence length="130" mass="14774">MTRRLSQPQIQKVFHYIKIGTSEVRRVKNLYSERSVVLHPEPIRLGFLDYVVAMRALGYEMVFPDLKSPTSSSPLGDRLYDELIAGLHQAIPDAEERKKVGTTSWGIRALRRARKSTATRSRSPTCCRAS</sequence>
<evidence type="ECO:0000313" key="2">
    <source>
        <dbReference type="Proteomes" id="UP000316781"/>
    </source>
</evidence>
<dbReference type="RefSeq" id="WP_142862472.1">
    <property type="nucleotide sequence ID" value="NZ_VJMF01000030.1"/>
</dbReference>
<dbReference type="EMBL" id="VJMF01000030">
    <property type="protein sequence ID" value="TRL35371.1"/>
    <property type="molecule type" value="Genomic_DNA"/>
</dbReference>